<dbReference type="EMBL" id="CP011269">
    <property type="protein sequence ID" value="ALI28722.1"/>
    <property type="molecule type" value="Genomic_DNA"/>
</dbReference>
<protein>
    <submittedName>
        <fullName evidence="2">Uncharacterized protein</fullName>
    </submittedName>
</protein>
<reference evidence="2 3" key="1">
    <citation type="journal article" date="2015" name="MBio">
        <title>Enzymatic Degradation of Phenazines Can Generate Energy and Protect Sensitive Organisms from Toxicity.</title>
        <authorList>
            <person name="Costa K.C."/>
            <person name="Bergkessel M."/>
            <person name="Saunders S."/>
            <person name="Korlach J."/>
            <person name="Newman D.K."/>
        </authorList>
    </citation>
    <scope>NUCLEOTIDE SEQUENCE [LARGE SCALE GENOMIC DNA]</scope>
    <source>
        <strain evidence="2 3">CT6</strain>
    </source>
</reference>
<sequence>MPESPRHQGTSVDSDRLLTASSGRPMADGSELDPLSGTAVLNGIPVQICTAPMRGDFDG</sequence>
<dbReference type="PATRIC" id="fig|1766.6.peg.4900"/>
<dbReference type="Proteomes" id="UP000057134">
    <property type="component" value="Chromosome"/>
</dbReference>
<name>A0A0N9XKX5_MYCFO</name>
<keyword evidence="3" id="KW-1185">Reference proteome</keyword>
<dbReference type="STRING" id="1766.XA26_49270"/>
<organism evidence="2 3">
    <name type="scientific">Mycolicibacterium fortuitum</name>
    <name type="common">Mycobacterium fortuitum</name>
    <dbReference type="NCBI Taxonomy" id="1766"/>
    <lineage>
        <taxon>Bacteria</taxon>
        <taxon>Bacillati</taxon>
        <taxon>Actinomycetota</taxon>
        <taxon>Actinomycetes</taxon>
        <taxon>Mycobacteriales</taxon>
        <taxon>Mycobacteriaceae</taxon>
        <taxon>Mycolicibacterium</taxon>
    </lineage>
</organism>
<gene>
    <name evidence="2" type="ORF">XA26_49270</name>
</gene>
<proteinExistence type="predicted"/>
<dbReference type="AlphaFoldDB" id="A0A0N9XKX5"/>
<evidence type="ECO:0000313" key="2">
    <source>
        <dbReference type="EMBL" id="ALI28722.1"/>
    </source>
</evidence>
<dbReference type="KEGG" id="mft:XA26_49270"/>
<evidence type="ECO:0000256" key="1">
    <source>
        <dbReference type="SAM" id="MobiDB-lite"/>
    </source>
</evidence>
<accession>A0A0N9XKX5</accession>
<feature type="region of interest" description="Disordered" evidence="1">
    <location>
        <begin position="1"/>
        <end position="38"/>
    </location>
</feature>
<evidence type="ECO:0000313" key="3">
    <source>
        <dbReference type="Proteomes" id="UP000057134"/>
    </source>
</evidence>